<organism evidence="1 2">
    <name type="scientific">Megamonas hypermegale</name>
    <dbReference type="NCBI Taxonomy" id="158847"/>
    <lineage>
        <taxon>Bacteria</taxon>
        <taxon>Bacillati</taxon>
        <taxon>Bacillota</taxon>
        <taxon>Negativicutes</taxon>
        <taxon>Selenomonadales</taxon>
        <taxon>Selenomonadaceae</taxon>
        <taxon>Megamonas</taxon>
    </lineage>
</organism>
<name>A0A921HM31_9FIRM</name>
<accession>A0A921HM31</accession>
<proteinExistence type="predicted"/>
<feature type="non-terminal residue" evidence="1">
    <location>
        <position position="1"/>
    </location>
</feature>
<gene>
    <name evidence="1" type="ORF">K8V65_02790</name>
</gene>
<comment type="caution">
    <text evidence="1">The sequence shown here is derived from an EMBL/GenBank/DDBJ whole genome shotgun (WGS) entry which is preliminary data.</text>
</comment>
<dbReference type="EMBL" id="DYVR01000072">
    <property type="protein sequence ID" value="HJF84574.1"/>
    <property type="molecule type" value="Genomic_DNA"/>
</dbReference>
<sequence length="99" mass="11801">AKYRVNSSNKFLLEKEGTSQIPMFQAIVPTVFIKRLRRLAQCSGSETLKCFFLVRFSLRQRKMNNNYIVAIIHSFWNMYEFGKIRLQSFSLQFLAFMIY</sequence>
<dbReference type="AlphaFoldDB" id="A0A921HM31"/>
<protein>
    <submittedName>
        <fullName evidence="1">Uncharacterized protein</fullName>
    </submittedName>
</protein>
<evidence type="ECO:0000313" key="1">
    <source>
        <dbReference type="EMBL" id="HJF84574.1"/>
    </source>
</evidence>
<reference evidence="1" key="1">
    <citation type="journal article" date="2021" name="PeerJ">
        <title>Extensive microbial diversity within the chicken gut microbiome revealed by metagenomics and culture.</title>
        <authorList>
            <person name="Gilroy R."/>
            <person name="Ravi A."/>
            <person name="Getino M."/>
            <person name="Pursley I."/>
            <person name="Horton D.L."/>
            <person name="Alikhan N.F."/>
            <person name="Baker D."/>
            <person name="Gharbi K."/>
            <person name="Hall N."/>
            <person name="Watson M."/>
            <person name="Adriaenssens E.M."/>
            <person name="Foster-Nyarko E."/>
            <person name="Jarju S."/>
            <person name="Secka A."/>
            <person name="Antonio M."/>
            <person name="Oren A."/>
            <person name="Chaudhuri R.R."/>
            <person name="La Ragione R."/>
            <person name="Hildebrand F."/>
            <person name="Pallen M.J."/>
        </authorList>
    </citation>
    <scope>NUCLEOTIDE SEQUENCE</scope>
    <source>
        <strain evidence="1">7318</strain>
    </source>
</reference>
<reference evidence="1" key="2">
    <citation type="submission" date="2021-09" db="EMBL/GenBank/DDBJ databases">
        <authorList>
            <person name="Gilroy R."/>
        </authorList>
    </citation>
    <scope>NUCLEOTIDE SEQUENCE</scope>
    <source>
        <strain evidence="1">7318</strain>
    </source>
</reference>
<dbReference type="Proteomes" id="UP000780768">
    <property type="component" value="Unassembled WGS sequence"/>
</dbReference>
<evidence type="ECO:0000313" key="2">
    <source>
        <dbReference type="Proteomes" id="UP000780768"/>
    </source>
</evidence>